<keyword evidence="1" id="KW-1133">Transmembrane helix</keyword>
<evidence type="ECO:0000313" key="3">
    <source>
        <dbReference type="EMBL" id="CAB4126815.1"/>
    </source>
</evidence>
<dbReference type="EMBL" id="LR796264">
    <property type="protein sequence ID" value="CAB4132425.1"/>
    <property type="molecule type" value="Genomic_DNA"/>
</dbReference>
<dbReference type="EMBL" id="LR796201">
    <property type="protein sequence ID" value="CAB4126815.1"/>
    <property type="molecule type" value="Genomic_DNA"/>
</dbReference>
<evidence type="ECO:0000313" key="6">
    <source>
        <dbReference type="EMBL" id="CAB4200485.1"/>
    </source>
</evidence>
<keyword evidence="1" id="KW-0472">Membrane</keyword>
<accession>A0A6J5KZW5</accession>
<evidence type="ECO:0000313" key="4">
    <source>
        <dbReference type="EMBL" id="CAB4132425.1"/>
    </source>
</evidence>
<sequence length="73" mass="8719">MNIYLMFLGALIAYLFYIVYQNMKTISYMQEQLDLVNKFINIQQEVNEVMTKSLENHEKSINCLYEIATKENE</sequence>
<keyword evidence="1" id="KW-0812">Transmembrane</keyword>
<name>A0A6J5KZW5_9CAUD</name>
<feature type="transmembrane region" description="Helical" evidence="1">
    <location>
        <begin position="6"/>
        <end position="23"/>
    </location>
</feature>
<evidence type="ECO:0000313" key="2">
    <source>
        <dbReference type="EMBL" id="CAB4121585.1"/>
    </source>
</evidence>
<organism evidence="3">
    <name type="scientific">uncultured Caudovirales phage</name>
    <dbReference type="NCBI Taxonomy" id="2100421"/>
    <lineage>
        <taxon>Viruses</taxon>
        <taxon>Duplodnaviria</taxon>
        <taxon>Heunggongvirae</taxon>
        <taxon>Uroviricota</taxon>
        <taxon>Caudoviricetes</taxon>
        <taxon>Peduoviridae</taxon>
        <taxon>Maltschvirus</taxon>
        <taxon>Maltschvirus maltsch</taxon>
    </lineage>
</organism>
<evidence type="ECO:0000313" key="5">
    <source>
        <dbReference type="EMBL" id="CAB4146326.1"/>
    </source>
</evidence>
<protein>
    <submittedName>
        <fullName evidence="3">Uncharacterized protein</fullName>
    </submittedName>
</protein>
<evidence type="ECO:0000256" key="1">
    <source>
        <dbReference type="SAM" id="Phobius"/>
    </source>
</evidence>
<gene>
    <name evidence="6" type="ORF">UFOVP1357_48</name>
    <name evidence="2" type="ORF">UFOVP18_24</name>
    <name evidence="4" type="ORF">UFOVP258_17</name>
    <name evidence="5" type="ORF">UFOVP502_9</name>
    <name evidence="3" type="ORF">UFOVP82_26</name>
</gene>
<reference evidence="3" key="1">
    <citation type="submission" date="2020-04" db="EMBL/GenBank/DDBJ databases">
        <authorList>
            <person name="Chiriac C."/>
            <person name="Salcher M."/>
            <person name="Ghai R."/>
            <person name="Kavagutti S V."/>
        </authorList>
    </citation>
    <scope>NUCLEOTIDE SEQUENCE</scope>
</reference>
<dbReference type="EMBL" id="LR797304">
    <property type="protein sequence ID" value="CAB4200485.1"/>
    <property type="molecule type" value="Genomic_DNA"/>
</dbReference>
<proteinExistence type="predicted"/>
<dbReference type="EMBL" id="LR796468">
    <property type="protein sequence ID" value="CAB4146326.1"/>
    <property type="molecule type" value="Genomic_DNA"/>
</dbReference>
<dbReference type="EMBL" id="LR796149">
    <property type="protein sequence ID" value="CAB4121585.1"/>
    <property type="molecule type" value="Genomic_DNA"/>
</dbReference>